<gene>
    <name evidence="1" type="ORF">Y5S_03380</name>
</gene>
<name>A0A095SGB6_9GAMM</name>
<keyword evidence="2" id="KW-1185">Reference proteome</keyword>
<organism evidence="1 2">
    <name type="scientific">Alcanivorax nanhaiticus</name>
    <dbReference type="NCBI Taxonomy" id="1177154"/>
    <lineage>
        <taxon>Bacteria</taxon>
        <taxon>Pseudomonadati</taxon>
        <taxon>Pseudomonadota</taxon>
        <taxon>Gammaproteobacteria</taxon>
        <taxon>Oceanospirillales</taxon>
        <taxon>Alcanivoracaceae</taxon>
        <taxon>Alcanivorax</taxon>
    </lineage>
</organism>
<dbReference type="Proteomes" id="UP000029444">
    <property type="component" value="Unassembled WGS sequence"/>
</dbReference>
<dbReference type="EMBL" id="ARXV01000018">
    <property type="protein sequence ID" value="KGD63394.1"/>
    <property type="molecule type" value="Genomic_DNA"/>
</dbReference>
<protein>
    <submittedName>
        <fullName evidence="1">Uncharacterized protein</fullName>
    </submittedName>
</protein>
<proteinExistence type="predicted"/>
<dbReference type="RefSeq" id="WP_035234727.1">
    <property type="nucleotide sequence ID" value="NZ_ARXV01000018.1"/>
</dbReference>
<reference evidence="1 2" key="1">
    <citation type="submission" date="2012-09" db="EMBL/GenBank/DDBJ databases">
        <title>Genome Sequence of alkane-degrading Bacterium Alcanivorax sp. 19-m-6.</title>
        <authorList>
            <person name="Lai Q."/>
            <person name="Shao Z."/>
        </authorList>
    </citation>
    <scope>NUCLEOTIDE SEQUENCE [LARGE SCALE GENOMIC DNA]</scope>
    <source>
        <strain evidence="1 2">19-m-6</strain>
    </source>
</reference>
<sequence length="69" mass="7615">MSRSATDKHKIANQIAAFMNNHGSEETGKLLCRVLLSIAEASNASEIQFSDSTGEVHVRAFRTDDKKLH</sequence>
<dbReference type="STRING" id="1177154.Y5S_03380"/>
<dbReference type="AlphaFoldDB" id="A0A095SGB6"/>
<comment type="caution">
    <text evidence="1">The sequence shown here is derived from an EMBL/GenBank/DDBJ whole genome shotgun (WGS) entry which is preliminary data.</text>
</comment>
<evidence type="ECO:0000313" key="2">
    <source>
        <dbReference type="Proteomes" id="UP000029444"/>
    </source>
</evidence>
<accession>A0A095SGB6</accession>
<evidence type="ECO:0000313" key="1">
    <source>
        <dbReference type="EMBL" id="KGD63394.1"/>
    </source>
</evidence>